<dbReference type="EMBL" id="VFOS01000004">
    <property type="protein sequence ID" value="TQL57354.1"/>
    <property type="molecule type" value="Genomic_DNA"/>
</dbReference>
<sequence>MRVSSLANFVPASMRNSTGNVDTAAATADPISAA</sequence>
<gene>
    <name evidence="2" type="ORF">FB461_2086</name>
</gene>
<evidence type="ECO:0000313" key="2">
    <source>
        <dbReference type="EMBL" id="TQL57354.1"/>
    </source>
</evidence>
<dbReference type="Proteomes" id="UP000315389">
    <property type="component" value="Unassembled WGS sequence"/>
</dbReference>
<keyword evidence="3" id="KW-1185">Reference proteome</keyword>
<dbReference type="AlphaFoldDB" id="A0A542ZAJ3"/>
<feature type="region of interest" description="Disordered" evidence="1">
    <location>
        <begin position="1"/>
        <end position="34"/>
    </location>
</feature>
<comment type="caution">
    <text evidence="2">The sequence shown here is derived from an EMBL/GenBank/DDBJ whole genome shotgun (WGS) entry which is preliminary data.</text>
</comment>
<proteinExistence type="predicted"/>
<reference evidence="2 3" key="1">
    <citation type="submission" date="2019-06" db="EMBL/GenBank/DDBJ databases">
        <title>Sequencing the genomes of 1000 actinobacteria strains.</title>
        <authorList>
            <person name="Klenk H.-P."/>
        </authorList>
    </citation>
    <scope>NUCLEOTIDE SEQUENCE [LARGE SCALE GENOMIC DNA]</scope>
    <source>
        <strain evidence="2 3">DSM 4813</strain>
    </source>
</reference>
<accession>A0A542ZAJ3</accession>
<protein>
    <submittedName>
        <fullName evidence="2">Uncharacterized protein</fullName>
    </submittedName>
</protein>
<evidence type="ECO:0000313" key="3">
    <source>
        <dbReference type="Proteomes" id="UP000315389"/>
    </source>
</evidence>
<feature type="non-terminal residue" evidence="2">
    <location>
        <position position="34"/>
    </location>
</feature>
<organism evidence="2 3">
    <name type="scientific">Rarobacter faecitabidus</name>
    <dbReference type="NCBI Taxonomy" id="13243"/>
    <lineage>
        <taxon>Bacteria</taxon>
        <taxon>Bacillati</taxon>
        <taxon>Actinomycetota</taxon>
        <taxon>Actinomycetes</taxon>
        <taxon>Micrococcales</taxon>
        <taxon>Rarobacteraceae</taxon>
        <taxon>Rarobacter</taxon>
    </lineage>
</organism>
<evidence type="ECO:0000256" key="1">
    <source>
        <dbReference type="SAM" id="MobiDB-lite"/>
    </source>
</evidence>
<feature type="compositionally biased region" description="Low complexity" evidence="1">
    <location>
        <begin position="22"/>
        <end position="34"/>
    </location>
</feature>
<name>A0A542ZAJ3_RARFA</name>